<dbReference type="PROSITE" id="PS50234">
    <property type="entry name" value="VWFA"/>
    <property type="match status" value="1"/>
</dbReference>
<feature type="transmembrane region" description="Helical" evidence="2">
    <location>
        <begin position="646"/>
        <end position="669"/>
    </location>
</feature>
<evidence type="ECO:0000259" key="4">
    <source>
        <dbReference type="PROSITE" id="PS50234"/>
    </source>
</evidence>
<feature type="compositionally biased region" description="Gly residues" evidence="1">
    <location>
        <begin position="836"/>
        <end position="847"/>
    </location>
</feature>
<dbReference type="AlphaFoldDB" id="A0A3D9URI9"/>
<keyword evidence="2" id="KW-1133">Transmembrane helix</keyword>
<dbReference type="RefSeq" id="WP_245950459.1">
    <property type="nucleotide sequence ID" value="NZ_QTUA01000001.1"/>
</dbReference>
<proteinExistence type="predicted"/>
<evidence type="ECO:0000256" key="1">
    <source>
        <dbReference type="SAM" id="MobiDB-lite"/>
    </source>
</evidence>
<evidence type="ECO:0000256" key="2">
    <source>
        <dbReference type="SAM" id="Phobius"/>
    </source>
</evidence>
<name>A0A3D9URI9_9MICO</name>
<dbReference type="InterPro" id="IPR002035">
    <property type="entry name" value="VWF_A"/>
</dbReference>
<accession>A0A3D9URI9</accession>
<protein>
    <submittedName>
        <fullName evidence="5">von Willebrand factor type A domain-containing protein</fullName>
    </submittedName>
</protein>
<dbReference type="InterPro" id="IPR036465">
    <property type="entry name" value="vWFA_dom_sf"/>
</dbReference>
<keyword evidence="2" id="KW-0472">Membrane</keyword>
<feature type="signal peptide" evidence="3">
    <location>
        <begin position="1"/>
        <end position="24"/>
    </location>
</feature>
<sequence length="889" mass="90638">MKRFAAALAVAGLIGLSTTTSSFAAPDPSNNNEALQRVGACIAGGGEGDILLLVDTSGSLKQSDPTNARVSAAKYLVSQLNDFSATNKTPINVSIAGFSGTYATKLDWTKLGSGTNTVDAVLDSFAAQNTGADTDYWTALTGARKELAKRSNSAGTHCPMLVVFTDGENSIEPRGQVGKVDGDPKPYAPGNPLKSASDVAAAMKAAEGDLCRPTGLADQLRSDGITTVAVGLSGKTKPDFALLRGLSVGTGGTTCGALTQPSPGAFFEASNIDELFFAFDQFATPGQRPITQDAGLCAGAPCPGGTHSFVVDTSIGRVHGLATSTVAAASVILRSPSGKLLTLGSGDGAKTGALPGATVSWSWVSPQTLSFDLKRSSDKEWTGQWSISFVAKSAAGRSQSSLHLFGDIAPVWANQSGTVLRTGETADIKLGVTRSDGKGIDPASLGDKTVLKADLVTKAGKSTPVAAKLTKAAIAGAHKLDLGNVDPGPAVLRLTLNVTTNSWKSGAKTITGTSLEPQVKDYAVTVQPPASYPQLPARIDLGTSEGDEPVSGRIPLTGAGCGWLAEGAKLTGAPSGVTAAVSSGVSASTACASGGIPITVKPSGVGNGLLAGTVTVMVRSNDAGAKPVAQQVDYRLEMQRPVDKKVFYPLLIGLTLLGLAIPLALLYAVRYATTKLQGNAVAVGSVRGPVNEEHSFLTHATVLDESGVMTVPLSGQRSVNADGKVFKAKMSLSPTEPGRVVVEQPRTPAAGEGGRQIGGRAVLPLALANTWMVSLDAQNPHSGDVEVTFLTTPDRSGWSELVADAATFVPDVVRKLRAELPADGSIAAHTGQDDWGSGGSDGFGGSPGADPWSTPSAAADPWGGAVTTAAPPEESPGTSRSAADHDPWA</sequence>
<feature type="domain" description="VWFA" evidence="4">
    <location>
        <begin position="49"/>
        <end position="282"/>
    </location>
</feature>
<keyword evidence="3" id="KW-0732">Signal</keyword>
<evidence type="ECO:0000313" key="6">
    <source>
        <dbReference type="Proteomes" id="UP000256253"/>
    </source>
</evidence>
<comment type="caution">
    <text evidence="5">The sequence shown here is derived from an EMBL/GenBank/DDBJ whole genome shotgun (WGS) entry which is preliminary data.</text>
</comment>
<gene>
    <name evidence="5" type="ORF">DFJ65_3163</name>
</gene>
<feature type="region of interest" description="Disordered" evidence="1">
    <location>
        <begin position="825"/>
        <end position="889"/>
    </location>
</feature>
<keyword evidence="2" id="KW-0812">Transmembrane</keyword>
<dbReference type="Gene3D" id="3.40.50.410">
    <property type="entry name" value="von Willebrand factor, type A domain"/>
    <property type="match status" value="1"/>
</dbReference>
<reference evidence="5 6" key="1">
    <citation type="submission" date="2018-08" db="EMBL/GenBank/DDBJ databases">
        <title>Sequencing the genomes of 1000 actinobacteria strains.</title>
        <authorList>
            <person name="Klenk H.-P."/>
        </authorList>
    </citation>
    <scope>NUCLEOTIDE SEQUENCE [LARGE SCALE GENOMIC DNA]</scope>
    <source>
        <strain evidence="5 6">DSM 22967</strain>
    </source>
</reference>
<dbReference type="SUPFAM" id="SSF53300">
    <property type="entry name" value="vWA-like"/>
    <property type="match status" value="1"/>
</dbReference>
<dbReference type="Pfam" id="PF13519">
    <property type="entry name" value="VWA_2"/>
    <property type="match status" value="1"/>
</dbReference>
<dbReference type="CDD" id="cd00198">
    <property type="entry name" value="vWFA"/>
    <property type="match status" value="1"/>
</dbReference>
<organism evidence="5 6">
    <name type="scientific">Calidifontibacter indicus</name>
    <dbReference type="NCBI Taxonomy" id="419650"/>
    <lineage>
        <taxon>Bacteria</taxon>
        <taxon>Bacillati</taxon>
        <taxon>Actinomycetota</taxon>
        <taxon>Actinomycetes</taxon>
        <taxon>Micrococcales</taxon>
        <taxon>Dermacoccaceae</taxon>
        <taxon>Calidifontibacter</taxon>
    </lineage>
</organism>
<evidence type="ECO:0000313" key="5">
    <source>
        <dbReference type="EMBL" id="REF32068.1"/>
    </source>
</evidence>
<keyword evidence="6" id="KW-1185">Reference proteome</keyword>
<evidence type="ECO:0000256" key="3">
    <source>
        <dbReference type="SAM" id="SignalP"/>
    </source>
</evidence>
<feature type="chain" id="PRO_5017714217" evidence="3">
    <location>
        <begin position="25"/>
        <end position="889"/>
    </location>
</feature>
<dbReference type="EMBL" id="QTUA01000001">
    <property type="protein sequence ID" value="REF32068.1"/>
    <property type="molecule type" value="Genomic_DNA"/>
</dbReference>
<dbReference type="SMART" id="SM00327">
    <property type="entry name" value="VWA"/>
    <property type="match status" value="1"/>
</dbReference>
<dbReference type="Proteomes" id="UP000256253">
    <property type="component" value="Unassembled WGS sequence"/>
</dbReference>